<dbReference type="GO" id="GO:0008270">
    <property type="term" value="F:zinc ion binding"/>
    <property type="evidence" value="ECO:0007669"/>
    <property type="project" value="InterPro"/>
</dbReference>
<evidence type="ECO:0000256" key="1">
    <source>
        <dbReference type="ARBA" id="ARBA00022723"/>
    </source>
</evidence>
<dbReference type="GO" id="GO:0006351">
    <property type="term" value="P:DNA-templated transcription"/>
    <property type="evidence" value="ECO:0007669"/>
    <property type="project" value="InterPro"/>
</dbReference>
<dbReference type="CDD" id="cd12148">
    <property type="entry name" value="fungal_TF_MHR"/>
    <property type="match status" value="1"/>
</dbReference>
<dbReference type="PROSITE" id="PS00463">
    <property type="entry name" value="ZN2_CY6_FUNGAL_1"/>
    <property type="match status" value="1"/>
</dbReference>
<dbReference type="GO" id="GO:0003677">
    <property type="term" value="F:DNA binding"/>
    <property type="evidence" value="ECO:0007669"/>
    <property type="project" value="UniProtKB-KW"/>
</dbReference>
<dbReference type="RefSeq" id="XP_016260248.1">
    <property type="nucleotide sequence ID" value="XM_016409940.1"/>
</dbReference>
<sequence length="696" mass="77284">MTDAVAHDKDRLIDDLNGTIQSFYSFLMDTAIRQQQHVTVEGRPYRSHLHPACIPCRSRKSRCKTTHTSPSCLMCQTNGTDCVFPQAAERPRRTKGLFKTPSKRISATVFSPNEVSRLRSLASPSPASSQLELQPDTTPRSELDASINGNISDYHELPSPSTGHHDDLISVVIDSIAKSGEGSSHVVSPAIADDDKVFQEYLSNTPYGQSGRTVRFHPNSYNSSGPSRPIVFNTIPKRGSREAEGRALAASECASIEKTIEPYRDELTNLFFEKMNISFPIFDESLFRRLLATQKEKISPGLLATLYGNTLTYWDSSPRLRVLQCPDHYSIWIQAENAMTAEFKCTPGISTIISIILNLSGRPSSHMLGNGGLLGMAVALANAFGLNRDPTVWNLSPTEKKFRIRIWRILLVYDRWCSLAYGTPPLIHRTQHDVPAPAAEDLYSPCSSTDQIAAAHCFVAFTTLTDVLGHCLELVYRLGNDFSKKPEGSPLGLENLLTHWEDSLSDSLRRLVIRGTGLAGPGAANLRLAYLSVKLVVRRCQLDLDRASLQINDVDSLYYIQARRVSEEIVDFVRGLDETHCRDFWIPLNAYSLTSATTFLMRSALTSKGLVRNPSLQLAKAMIDALRSLRHDYAWDLADNCLSNCSDLMEKIEAACQGPSSNTMELQEPMPMDMDIAALNGLFSEFTGNYFLDTAD</sequence>
<dbReference type="SMART" id="SM00906">
    <property type="entry name" value="Fungal_trans"/>
    <property type="match status" value="1"/>
</dbReference>
<dbReference type="GO" id="GO:0001080">
    <property type="term" value="P:nitrogen catabolite activation of transcription from RNA polymerase II promoter"/>
    <property type="evidence" value="ECO:0007669"/>
    <property type="project" value="TreeGrafter"/>
</dbReference>
<dbReference type="InterPro" id="IPR001138">
    <property type="entry name" value="Zn2Cys6_DnaBD"/>
</dbReference>
<feature type="compositionally biased region" description="Low complexity" evidence="6">
    <location>
        <begin position="119"/>
        <end position="129"/>
    </location>
</feature>
<evidence type="ECO:0000256" key="4">
    <source>
        <dbReference type="ARBA" id="ARBA00023163"/>
    </source>
</evidence>
<dbReference type="Gene3D" id="4.10.240.10">
    <property type="entry name" value="Zn(2)-C6 fungal-type DNA-binding domain"/>
    <property type="match status" value="1"/>
</dbReference>
<evidence type="ECO:0000259" key="7">
    <source>
        <dbReference type="PROSITE" id="PS50048"/>
    </source>
</evidence>
<keyword evidence="1" id="KW-0479">Metal-binding</keyword>
<dbReference type="Pfam" id="PF04082">
    <property type="entry name" value="Fungal_trans"/>
    <property type="match status" value="1"/>
</dbReference>
<dbReference type="OrthoDB" id="3034343at2759"/>
<keyword evidence="3" id="KW-0238">DNA-binding</keyword>
<dbReference type="VEuPathDB" id="FungiDB:PV06_08587"/>
<keyword evidence="4" id="KW-0804">Transcription</keyword>
<gene>
    <name evidence="8" type="ORF">PV06_08587</name>
</gene>
<evidence type="ECO:0000313" key="8">
    <source>
        <dbReference type="EMBL" id="KIW40032.1"/>
    </source>
</evidence>
<evidence type="ECO:0000256" key="5">
    <source>
        <dbReference type="ARBA" id="ARBA00023242"/>
    </source>
</evidence>
<organism evidence="8 9">
    <name type="scientific">Exophiala oligosperma</name>
    <dbReference type="NCBI Taxonomy" id="215243"/>
    <lineage>
        <taxon>Eukaryota</taxon>
        <taxon>Fungi</taxon>
        <taxon>Dikarya</taxon>
        <taxon>Ascomycota</taxon>
        <taxon>Pezizomycotina</taxon>
        <taxon>Eurotiomycetes</taxon>
        <taxon>Chaetothyriomycetidae</taxon>
        <taxon>Chaetothyriales</taxon>
        <taxon>Herpotrichiellaceae</taxon>
        <taxon>Exophiala</taxon>
    </lineage>
</organism>
<proteinExistence type="predicted"/>
<dbReference type="PANTHER" id="PTHR31668:SF10">
    <property type="entry name" value="ZN(II)2CYS6 TRANSCRIPTION FACTOR (EUROFUNG)"/>
    <property type="match status" value="1"/>
</dbReference>
<dbReference type="EMBL" id="KN847339">
    <property type="protein sequence ID" value="KIW40032.1"/>
    <property type="molecule type" value="Genomic_DNA"/>
</dbReference>
<keyword evidence="5" id="KW-0539">Nucleus</keyword>
<dbReference type="SUPFAM" id="SSF57701">
    <property type="entry name" value="Zn2/Cys6 DNA-binding domain"/>
    <property type="match status" value="1"/>
</dbReference>
<feature type="region of interest" description="Disordered" evidence="6">
    <location>
        <begin position="119"/>
        <end position="144"/>
    </location>
</feature>
<feature type="domain" description="Zn(2)-C6 fungal-type" evidence="7">
    <location>
        <begin position="52"/>
        <end position="84"/>
    </location>
</feature>
<keyword evidence="2" id="KW-0805">Transcription regulation</keyword>
<name>A0A0D2BRG8_9EURO</name>
<dbReference type="STRING" id="215243.A0A0D2BRG8"/>
<dbReference type="HOGENOM" id="CLU_009827_0_0_1"/>
<evidence type="ECO:0000256" key="2">
    <source>
        <dbReference type="ARBA" id="ARBA00023015"/>
    </source>
</evidence>
<dbReference type="SMART" id="SM00066">
    <property type="entry name" value="GAL4"/>
    <property type="match status" value="1"/>
</dbReference>
<reference evidence="8 9" key="1">
    <citation type="submission" date="2015-01" db="EMBL/GenBank/DDBJ databases">
        <title>The Genome Sequence of Exophiala oligosperma CBS72588.</title>
        <authorList>
            <consortium name="The Broad Institute Genomics Platform"/>
            <person name="Cuomo C."/>
            <person name="de Hoog S."/>
            <person name="Gorbushina A."/>
            <person name="Stielow B."/>
            <person name="Teixiera M."/>
            <person name="Abouelleil A."/>
            <person name="Chapman S.B."/>
            <person name="Priest M."/>
            <person name="Young S.K."/>
            <person name="Wortman J."/>
            <person name="Nusbaum C."/>
            <person name="Birren B."/>
        </authorList>
    </citation>
    <scope>NUCLEOTIDE SEQUENCE [LARGE SCALE GENOMIC DNA]</scope>
    <source>
        <strain evidence="8 9">CBS 72588</strain>
    </source>
</reference>
<dbReference type="Pfam" id="PF00172">
    <property type="entry name" value="Zn_clus"/>
    <property type="match status" value="1"/>
</dbReference>
<protein>
    <recommendedName>
        <fullName evidence="7">Zn(2)-C6 fungal-type domain-containing protein</fullName>
    </recommendedName>
</protein>
<dbReference type="CDD" id="cd00067">
    <property type="entry name" value="GAL4"/>
    <property type="match status" value="1"/>
</dbReference>
<dbReference type="GO" id="GO:0005634">
    <property type="term" value="C:nucleus"/>
    <property type="evidence" value="ECO:0007669"/>
    <property type="project" value="TreeGrafter"/>
</dbReference>
<dbReference type="GO" id="GO:0000981">
    <property type="term" value="F:DNA-binding transcription factor activity, RNA polymerase II-specific"/>
    <property type="evidence" value="ECO:0007669"/>
    <property type="project" value="InterPro"/>
</dbReference>
<dbReference type="PROSITE" id="PS50048">
    <property type="entry name" value="ZN2_CY6_FUNGAL_2"/>
    <property type="match status" value="1"/>
</dbReference>
<evidence type="ECO:0000313" key="9">
    <source>
        <dbReference type="Proteomes" id="UP000053342"/>
    </source>
</evidence>
<dbReference type="PANTHER" id="PTHR31668">
    <property type="entry name" value="GLUCOSE TRANSPORT TRANSCRIPTION REGULATOR RGT1-RELATED-RELATED"/>
    <property type="match status" value="1"/>
</dbReference>
<dbReference type="AlphaFoldDB" id="A0A0D2BRG8"/>
<dbReference type="InterPro" id="IPR050797">
    <property type="entry name" value="Carb_Metab_Trans_Reg"/>
</dbReference>
<accession>A0A0D2BRG8</accession>
<keyword evidence="9" id="KW-1185">Reference proteome</keyword>
<dbReference type="InterPro" id="IPR007219">
    <property type="entry name" value="XnlR_reg_dom"/>
</dbReference>
<evidence type="ECO:0000256" key="3">
    <source>
        <dbReference type="ARBA" id="ARBA00023125"/>
    </source>
</evidence>
<feature type="compositionally biased region" description="Polar residues" evidence="6">
    <location>
        <begin position="130"/>
        <end position="140"/>
    </location>
</feature>
<dbReference type="InterPro" id="IPR036864">
    <property type="entry name" value="Zn2-C6_fun-type_DNA-bd_sf"/>
</dbReference>
<evidence type="ECO:0000256" key="6">
    <source>
        <dbReference type="SAM" id="MobiDB-lite"/>
    </source>
</evidence>
<dbReference type="Proteomes" id="UP000053342">
    <property type="component" value="Unassembled WGS sequence"/>
</dbReference>
<dbReference type="GeneID" id="27360661"/>